<keyword evidence="3" id="KW-1185">Reference proteome</keyword>
<dbReference type="Proteomes" id="UP001430953">
    <property type="component" value="Unassembled WGS sequence"/>
</dbReference>
<evidence type="ECO:0000313" key="3">
    <source>
        <dbReference type="Proteomes" id="UP001430953"/>
    </source>
</evidence>
<organism evidence="2 3">
    <name type="scientific">Cardiocondyla obscurior</name>
    <dbReference type="NCBI Taxonomy" id="286306"/>
    <lineage>
        <taxon>Eukaryota</taxon>
        <taxon>Metazoa</taxon>
        <taxon>Ecdysozoa</taxon>
        <taxon>Arthropoda</taxon>
        <taxon>Hexapoda</taxon>
        <taxon>Insecta</taxon>
        <taxon>Pterygota</taxon>
        <taxon>Neoptera</taxon>
        <taxon>Endopterygota</taxon>
        <taxon>Hymenoptera</taxon>
        <taxon>Apocrita</taxon>
        <taxon>Aculeata</taxon>
        <taxon>Formicoidea</taxon>
        <taxon>Formicidae</taxon>
        <taxon>Myrmicinae</taxon>
        <taxon>Cardiocondyla</taxon>
    </lineage>
</organism>
<comment type="caution">
    <text evidence="2">The sequence shown here is derived from an EMBL/GenBank/DDBJ whole genome shotgun (WGS) entry which is preliminary data.</text>
</comment>
<keyword evidence="1" id="KW-0472">Membrane</keyword>
<evidence type="ECO:0000313" key="2">
    <source>
        <dbReference type="EMBL" id="KAL0115669.1"/>
    </source>
</evidence>
<evidence type="ECO:0000256" key="1">
    <source>
        <dbReference type="SAM" id="Phobius"/>
    </source>
</evidence>
<proteinExistence type="predicted"/>
<gene>
    <name evidence="2" type="ORF">PUN28_010888</name>
</gene>
<feature type="transmembrane region" description="Helical" evidence="1">
    <location>
        <begin position="52"/>
        <end position="75"/>
    </location>
</feature>
<feature type="transmembrane region" description="Helical" evidence="1">
    <location>
        <begin position="81"/>
        <end position="105"/>
    </location>
</feature>
<dbReference type="EMBL" id="JADYXP020000010">
    <property type="protein sequence ID" value="KAL0115669.1"/>
    <property type="molecule type" value="Genomic_DNA"/>
</dbReference>
<accession>A0AAW2FKV6</accession>
<keyword evidence="1" id="KW-0812">Transmembrane</keyword>
<reference evidence="2 3" key="1">
    <citation type="submission" date="2023-03" db="EMBL/GenBank/DDBJ databases">
        <title>High recombination rates correlate with genetic variation in Cardiocondyla obscurior ants.</title>
        <authorList>
            <person name="Errbii M."/>
        </authorList>
    </citation>
    <scope>NUCLEOTIDE SEQUENCE [LARGE SCALE GENOMIC DNA]</scope>
    <source>
        <strain evidence="2">Alpha-2009</strain>
        <tissue evidence="2">Whole body</tissue>
    </source>
</reference>
<sequence>MLTNLFIYKKYYFWYKIKFHICIKKIDLVNKTFKKLGLCNEYHRLRMSIKRALLILLLVTFASWTLDSILCIEMYNDISAIIIPFIMDYSLYVNMIMDIIFMLLVSNFYSKHFLNTFLIPYQSLLWKKTLINKLRVKKYY</sequence>
<name>A0AAW2FKV6_9HYME</name>
<dbReference type="AlphaFoldDB" id="A0AAW2FKV6"/>
<protein>
    <submittedName>
        <fullName evidence="2">Uncharacterized protein</fullName>
    </submittedName>
</protein>
<keyword evidence="1" id="KW-1133">Transmembrane helix</keyword>